<feature type="region of interest" description="Disordered" evidence="1">
    <location>
        <begin position="215"/>
        <end position="257"/>
    </location>
</feature>
<sequence>MRLYIFLILTIFIISLSSNFLFVKGGDIPSDQLFQDAFKNWMQAYNVRYTEGEFQSKFSNWRANMIKIGDFNGKINVPDVLVQDSESPTDSSSRKLLSVNADPVITFPKSQVQQLSLNQFSDLTYQEFVSTYTGGLPPTAAVAAAAAAAGLSTGAIIGIAVGGGVLAAGAVGGGSVLAYRKYKKNKLTKATAQSHPTAVEVEMVDRVSASPVVFPATPTTDPNEDDHASSPVPGGINVFDFSKNPRHSITARSYTQE</sequence>
<dbReference type="InterPro" id="IPR013201">
    <property type="entry name" value="Prot_inhib_I29"/>
</dbReference>
<feature type="transmembrane region" description="Helical" evidence="2">
    <location>
        <begin position="155"/>
        <end position="179"/>
    </location>
</feature>
<organism evidence="4 5">
    <name type="scientific">Cavenderia fasciculata</name>
    <name type="common">Slime mold</name>
    <name type="synonym">Dictyostelium fasciculatum</name>
    <dbReference type="NCBI Taxonomy" id="261658"/>
    <lineage>
        <taxon>Eukaryota</taxon>
        <taxon>Amoebozoa</taxon>
        <taxon>Evosea</taxon>
        <taxon>Eumycetozoa</taxon>
        <taxon>Dictyostelia</taxon>
        <taxon>Acytosteliales</taxon>
        <taxon>Cavenderiaceae</taxon>
        <taxon>Cavenderia</taxon>
    </lineage>
</organism>
<dbReference type="SMART" id="SM00848">
    <property type="entry name" value="Inhibitor_I29"/>
    <property type="match status" value="1"/>
</dbReference>
<keyword evidence="2" id="KW-0812">Transmembrane</keyword>
<reference evidence="5" key="1">
    <citation type="journal article" date="2011" name="Genome Res.">
        <title>Phylogeny-wide analysis of social amoeba genomes highlights ancient origins for complex intercellular communication.</title>
        <authorList>
            <person name="Heidel A.J."/>
            <person name="Lawal H.M."/>
            <person name="Felder M."/>
            <person name="Schilde C."/>
            <person name="Helps N.R."/>
            <person name="Tunggal B."/>
            <person name="Rivero F."/>
            <person name="John U."/>
            <person name="Schleicher M."/>
            <person name="Eichinger L."/>
            <person name="Platzer M."/>
            <person name="Noegel A.A."/>
            <person name="Schaap P."/>
            <person name="Gloeckner G."/>
        </authorList>
    </citation>
    <scope>NUCLEOTIDE SEQUENCE [LARGE SCALE GENOMIC DNA]</scope>
    <source>
        <strain evidence="5">SH3</strain>
    </source>
</reference>
<evidence type="ECO:0000256" key="1">
    <source>
        <dbReference type="SAM" id="MobiDB-lite"/>
    </source>
</evidence>
<accession>F4PRW3</accession>
<gene>
    <name evidence="4" type="ORF">DFA_01281</name>
</gene>
<keyword evidence="5" id="KW-1185">Reference proteome</keyword>
<dbReference type="OMA" id="SANHMTH"/>
<dbReference type="Gene3D" id="1.10.287.2250">
    <property type="match status" value="1"/>
</dbReference>
<keyword evidence="2" id="KW-0472">Membrane</keyword>
<protein>
    <recommendedName>
        <fullName evidence="3">Cathepsin propeptide inhibitor domain-containing protein</fullName>
    </recommendedName>
</protein>
<evidence type="ECO:0000313" key="4">
    <source>
        <dbReference type="EMBL" id="EGG21399.1"/>
    </source>
</evidence>
<name>F4PRW3_CACFS</name>
<proteinExistence type="predicted"/>
<dbReference type="EMBL" id="GL883010">
    <property type="protein sequence ID" value="EGG21399.1"/>
    <property type="molecule type" value="Genomic_DNA"/>
</dbReference>
<evidence type="ECO:0000313" key="5">
    <source>
        <dbReference type="Proteomes" id="UP000007797"/>
    </source>
</evidence>
<evidence type="ECO:0000259" key="3">
    <source>
        <dbReference type="SMART" id="SM00848"/>
    </source>
</evidence>
<dbReference type="SUPFAM" id="SSF54001">
    <property type="entry name" value="Cysteine proteinases"/>
    <property type="match status" value="1"/>
</dbReference>
<dbReference type="Pfam" id="PF08246">
    <property type="entry name" value="Inhibitor_I29"/>
    <property type="match status" value="1"/>
</dbReference>
<feature type="domain" description="Cathepsin propeptide inhibitor" evidence="3">
    <location>
        <begin position="38"/>
        <end position="128"/>
    </location>
</feature>
<keyword evidence="2" id="KW-1133">Transmembrane helix</keyword>
<dbReference type="AlphaFoldDB" id="F4PRW3"/>
<dbReference type="RefSeq" id="XP_004359249.1">
    <property type="nucleotide sequence ID" value="XM_004359192.1"/>
</dbReference>
<dbReference type="GeneID" id="14874121"/>
<evidence type="ECO:0000256" key="2">
    <source>
        <dbReference type="SAM" id="Phobius"/>
    </source>
</evidence>
<dbReference type="KEGG" id="dfa:DFA_01281"/>
<dbReference type="InterPro" id="IPR038765">
    <property type="entry name" value="Papain-like_cys_pep_sf"/>
</dbReference>
<dbReference type="Proteomes" id="UP000007797">
    <property type="component" value="Unassembled WGS sequence"/>
</dbReference>
<dbReference type="OrthoDB" id="20728at2759"/>